<feature type="domain" description="Helicase C-terminal" evidence="8">
    <location>
        <begin position="188"/>
        <end position="352"/>
    </location>
</feature>
<dbReference type="SMART" id="SM00487">
    <property type="entry name" value="DEXDc"/>
    <property type="match status" value="1"/>
</dbReference>
<dbReference type="PANTHER" id="PTHR47959">
    <property type="entry name" value="ATP-DEPENDENT RNA HELICASE RHLE-RELATED"/>
    <property type="match status" value="1"/>
</dbReference>
<dbReference type="EMBL" id="CAJNOR010000101">
    <property type="protein sequence ID" value="CAF0796816.1"/>
    <property type="molecule type" value="Genomic_DNA"/>
</dbReference>
<evidence type="ECO:0000256" key="4">
    <source>
        <dbReference type="ARBA" id="ARBA00022806"/>
    </source>
</evidence>
<feature type="domain" description="DEAD-box RNA helicase Q" evidence="9">
    <location>
        <begin position="26"/>
        <end position="54"/>
    </location>
</feature>
<dbReference type="InterPro" id="IPR027417">
    <property type="entry name" value="P-loop_NTPase"/>
</dbReference>
<keyword evidence="2" id="KW-0547">Nucleotide-binding</keyword>
<keyword evidence="4" id="KW-0347">Helicase</keyword>
<name>A0A813SK75_ADIRI</name>
<dbReference type="Gene3D" id="3.40.50.300">
    <property type="entry name" value="P-loop containing nucleotide triphosphate hydrolases"/>
    <property type="match status" value="2"/>
</dbReference>
<evidence type="ECO:0000256" key="5">
    <source>
        <dbReference type="ARBA" id="ARBA00022840"/>
    </source>
</evidence>
<organism evidence="10 11">
    <name type="scientific">Adineta ricciae</name>
    <name type="common">Rotifer</name>
    <dbReference type="NCBI Taxonomy" id="249248"/>
    <lineage>
        <taxon>Eukaryota</taxon>
        <taxon>Metazoa</taxon>
        <taxon>Spiralia</taxon>
        <taxon>Gnathifera</taxon>
        <taxon>Rotifera</taxon>
        <taxon>Eurotatoria</taxon>
        <taxon>Bdelloidea</taxon>
        <taxon>Adinetida</taxon>
        <taxon>Adinetidae</taxon>
        <taxon>Adineta</taxon>
    </lineage>
</organism>
<evidence type="ECO:0000256" key="6">
    <source>
        <dbReference type="PROSITE-ProRule" id="PRU00552"/>
    </source>
</evidence>
<dbReference type="InterPro" id="IPR001650">
    <property type="entry name" value="Helicase_C-like"/>
</dbReference>
<evidence type="ECO:0000259" key="8">
    <source>
        <dbReference type="PROSITE" id="PS51194"/>
    </source>
</evidence>
<comment type="caution">
    <text evidence="10">The sequence shown here is derived from an EMBL/GenBank/DDBJ whole genome shotgun (WGS) entry which is preliminary data.</text>
</comment>
<keyword evidence="5" id="KW-0067">ATP-binding</keyword>
<evidence type="ECO:0000256" key="1">
    <source>
        <dbReference type="ARBA" id="ARBA00012552"/>
    </source>
</evidence>
<dbReference type="Pfam" id="PF00271">
    <property type="entry name" value="Helicase_C"/>
    <property type="match status" value="1"/>
</dbReference>
<feature type="domain" description="Helicase ATP-binding" evidence="7">
    <location>
        <begin position="57"/>
        <end position="227"/>
    </location>
</feature>
<gene>
    <name evidence="10" type="ORF">XAT740_LOCUS2768</name>
</gene>
<dbReference type="PROSITE" id="PS51192">
    <property type="entry name" value="HELICASE_ATP_BIND_1"/>
    <property type="match status" value="1"/>
</dbReference>
<dbReference type="EC" id="3.6.4.13" evidence="1"/>
<dbReference type="Pfam" id="PF00270">
    <property type="entry name" value="DEAD"/>
    <property type="match status" value="1"/>
</dbReference>
<dbReference type="GO" id="GO:0016787">
    <property type="term" value="F:hydrolase activity"/>
    <property type="evidence" value="ECO:0007669"/>
    <property type="project" value="UniProtKB-KW"/>
</dbReference>
<dbReference type="InterPro" id="IPR014014">
    <property type="entry name" value="RNA_helicase_DEAD_Q_motif"/>
</dbReference>
<dbReference type="PROSITE" id="PS51194">
    <property type="entry name" value="HELICASE_CTER"/>
    <property type="match status" value="1"/>
</dbReference>
<dbReference type="GO" id="GO:0005524">
    <property type="term" value="F:ATP binding"/>
    <property type="evidence" value="ECO:0007669"/>
    <property type="project" value="UniProtKB-KW"/>
</dbReference>
<proteinExistence type="predicted"/>
<evidence type="ECO:0000256" key="2">
    <source>
        <dbReference type="ARBA" id="ARBA00022741"/>
    </source>
</evidence>
<dbReference type="PROSITE" id="PS51195">
    <property type="entry name" value="Q_MOTIF"/>
    <property type="match status" value="1"/>
</dbReference>
<dbReference type="InterPro" id="IPR050079">
    <property type="entry name" value="DEAD_box_RNA_helicase"/>
</dbReference>
<keyword evidence="11" id="KW-1185">Reference proteome</keyword>
<evidence type="ECO:0000259" key="9">
    <source>
        <dbReference type="PROSITE" id="PS51195"/>
    </source>
</evidence>
<evidence type="ECO:0000259" key="7">
    <source>
        <dbReference type="PROSITE" id="PS51192"/>
    </source>
</evidence>
<evidence type="ECO:0000313" key="10">
    <source>
        <dbReference type="EMBL" id="CAF0796816.1"/>
    </source>
</evidence>
<dbReference type="GO" id="GO:0003676">
    <property type="term" value="F:nucleic acid binding"/>
    <property type="evidence" value="ECO:0007669"/>
    <property type="project" value="InterPro"/>
</dbReference>
<feature type="short sequence motif" description="Q motif" evidence="6">
    <location>
        <begin position="26"/>
        <end position="54"/>
    </location>
</feature>
<dbReference type="InterPro" id="IPR014001">
    <property type="entry name" value="Helicase_ATP-bd"/>
</dbReference>
<keyword evidence="3" id="KW-0378">Hydrolase</keyword>
<dbReference type="GO" id="GO:0005829">
    <property type="term" value="C:cytosol"/>
    <property type="evidence" value="ECO:0007669"/>
    <property type="project" value="TreeGrafter"/>
</dbReference>
<protein>
    <recommendedName>
        <fullName evidence="1">RNA helicase</fullName>
        <ecNumber evidence="1">3.6.4.13</ecNumber>
    </recommendedName>
</protein>
<dbReference type="InterPro" id="IPR011545">
    <property type="entry name" value="DEAD/DEAH_box_helicase_dom"/>
</dbReference>
<accession>A0A813SK75</accession>
<dbReference type="AlphaFoldDB" id="A0A813SK75"/>
<dbReference type="PANTHER" id="PTHR47959:SF1">
    <property type="entry name" value="ATP-DEPENDENT RNA HELICASE DBPA"/>
    <property type="match status" value="1"/>
</dbReference>
<dbReference type="SUPFAM" id="SSF52540">
    <property type="entry name" value="P-loop containing nucleoside triphosphate hydrolases"/>
    <property type="match status" value="2"/>
</dbReference>
<evidence type="ECO:0000313" key="11">
    <source>
        <dbReference type="Proteomes" id="UP000663828"/>
    </source>
</evidence>
<reference evidence="10" key="1">
    <citation type="submission" date="2021-02" db="EMBL/GenBank/DDBJ databases">
        <authorList>
            <person name="Nowell W R."/>
        </authorList>
    </citation>
    <scope>NUCLEOTIDE SEQUENCE</scope>
</reference>
<dbReference type="GO" id="GO:0003724">
    <property type="term" value="F:RNA helicase activity"/>
    <property type="evidence" value="ECO:0007669"/>
    <property type="project" value="UniProtKB-EC"/>
</dbReference>
<sequence>MTANNIESSSYIFQDIFENNWNETVNTFDDMNLHENLLRGIYGYGFEKPSMLEKLAIKPCIAGRDMFAQAYSGSGKTSSYVISVLQRIDPEIKDCQALILAPTRELAQSINYVISSVGQYMNITCHACTGGTHIHSDIERFEKGVQIVTGTPGRVTDVINRSKLRIDHVKMLVLEEADEILDHGFEEQISGIVDKLPSSTQIVVFSASLPAELDKITAKVMKDPVKILLKSNNLTLEPIRQFYVNVEREHQHLSQQERDVIVQQFQTGSSQVLITVDLFARSINHQVNLYINYDLPNSMDNYIHRIGHSGAYGRKATAITLITKEDQGMLRSIEKYYDTHIEELPADIANLI</sequence>
<dbReference type="SMART" id="SM00490">
    <property type="entry name" value="HELICc"/>
    <property type="match status" value="1"/>
</dbReference>
<dbReference type="Proteomes" id="UP000663828">
    <property type="component" value="Unassembled WGS sequence"/>
</dbReference>
<evidence type="ECO:0000256" key="3">
    <source>
        <dbReference type="ARBA" id="ARBA00022801"/>
    </source>
</evidence>